<feature type="transmembrane region" description="Helical" evidence="1">
    <location>
        <begin position="46"/>
        <end position="65"/>
    </location>
</feature>
<dbReference type="OrthoDB" id="379722at2157"/>
<name>A0A520KNR2_9CREN</name>
<keyword evidence="1" id="KW-0812">Transmembrane</keyword>
<keyword evidence="1" id="KW-1133">Transmembrane helix</keyword>
<feature type="transmembrane region" description="Helical" evidence="1">
    <location>
        <begin position="77"/>
        <end position="102"/>
    </location>
</feature>
<comment type="caution">
    <text evidence="2">The sequence shown here is derived from an EMBL/GenBank/DDBJ whole genome shotgun (WGS) entry which is preliminary data.</text>
</comment>
<reference evidence="2 3" key="1">
    <citation type="journal article" date="2019" name="Nat. Microbiol.">
        <title>Wide diversity of methane and short-chain alkane metabolisms in uncultured archaea.</title>
        <authorList>
            <person name="Borrel G."/>
            <person name="Adam P.S."/>
            <person name="McKay L.J."/>
            <person name="Chen L.X."/>
            <person name="Sierra-Garcia I.N."/>
            <person name="Sieber C.M."/>
            <person name="Letourneur Q."/>
            <person name="Ghozlane A."/>
            <person name="Andersen G.L."/>
            <person name="Li W.J."/>
            <person name="Hallam S.J."/>
            <person name="Muyzer G."/>
            <person name="de Oliveira V.M."/>
            <person name="Inskeep W.P."/>
            <person name="Banfield J.F."/>
            <person name="Gribaldo S."/>
        </authorList>
    </citation>
    <scope>NUCLEOTIDE SEQUENCE [LARGE SCALE GENOMIC DNA]</scope>
    <source>
        <strain evidence="2">NM4</strain>
    </source>
</reference>
<evidence type="ECO:0000313" key="2">
    <source>
        <dbReference type="EMBL" id="RZN62978.1"/>
    </source>
</evidence>
<dbReference type="Proteomes" id="UP000316217">
    <property type="component" value="Unassembled WGS sequence"/>
</dbReference>
<sequence>MTMLPEYLLVLLATSASYLAYRRWNIRNLVPYPVVGAIYSFERPAFGILFLLSFLISLLVGELIFRRFLVYGMRVFHIQLILSATIMLPYSITASDSLSILLGTLSGQMAYDAHSSRDQARTALLFVITFLLSYTLYSLMRLFL</sequence>
<evidence type="ECO:0000313" key="3">
    <source>
        <dbReference type="Proteomes" id="UP000316217"/>
    </source>
</evidence>
<keyword evidence="1" id="KW-0472">Membrane</keyword>
<proteinExistence type="predicted"/>
<accession>A0A520KNR2</accession>
<feature type="transmembrane region" description="Helical" evidence="1">
    <location>
        <begin position="122"/>
        <end position="140"/>
    </location>
</feature>
<protein>
    <submittedName>
        <fullName evidence="2">Uncharacterized protein</fullName>
    </submittedName>
</protein>
<organism evidence="2 3">
    <name type="scientific">Candidatus Methanodesulfokora washburnensis</name>
    <dbReference type="NCBI Taxonomy" id="2478471"/>
    <lineage>
        <taxon>Archaea</taxon>
        <taxon>Thermoproteota</taxon>
        <taxon>Candidatus Korarchaeia</taxon>
        <taxon>Candidatus Korarchaeia incertae sedis</taxon>
        <taxon>Candidatus Methanodesulfokora</taxon>
    </lineage>
</organism>
<dbReference type="EMBL" id="RXII01000028">
    <property type="protein sequence ID" value="RZN62978.1"/>
    <property type="molecule type" value="Genomic_DNA"/>
</dbReference>
<dbReference type="AlphaFoldDB" id="A0A520KNR2"/>
<dbReference type="RefSeq" id="WP_125672060.1">
    <property type="nucleotide sequence ID" value="NZ_RCOS01000129.1"/>
</dbReference>
<evidence type="ECO:0000256" key="1">
    <source>
        <dbReference type="SAM" id="Phobius"/>
    </source>
</evidence>
<gene>
    <name evidence="2" type="ORF">EF810_01645</name>
</gene>